<dbReference type="AlphaFoldDB" id="A0A2B7XUF0"/>
<feature type="region of interest" description="Disordered" evidence="1">
    <location>
        <begin position="1"/>
        <end position="24"/>
    </location>
</feature>
<proteinExistence type="predicted"/>
<feature type="compositionally biased region" description="Polar residues" evidence="1">
    <location>
        <begin position="87"/>
        <end position="98"/>
    </location>
</feature>
<evidence type="ECO:0000256" key="1">
    <source>
        <dbReference type="SAM" id="MobiDB-lite"/>
    </source>
</evidence>
<gene>
    <name evidence="2" type="ORF">AJ80_06776</name>
</gene>
<protein>
    <submittedName>
        <fullName evidence="2">Uncharacterized protein</fullName>
    </submittedName>
</protein>
<evidence type="ECO:0000313" key="3">
    <source>
        <dbReference type="Proteomes" id="UP000224634"/>
    </source>
</evidence>
<reference evidence="2 3" key="1">
    <citation type="submission" date="2017-10" db="EMBL/GenBank/DDBJ databases">
        <title>Comparative genomics in systemic dimorphic fungi from Ajellomycetaceae.</title>
        <authorList>
            <person name="Munoz J.F."/>
            <person name="Mcewen J.G."/>
            <person name="Clay O.K."/>
            <person name="Cuomo C.A."/>
        </authorList>
    </citation>
    <scope>NUCLEOTIDE SEQUENCE [LARGE SCALE GENOMIC DNA]</scope>
    <source>
        <strain evidence="2 3">UAMH7299</strain>
    </source>
</reference>
<evidence type="ECO:0000313" key="2">
    <source>
        <dbReference type="EMBL" id="PGH12262.1"/>
    </source>
</evidence>
<organism evidence="2 3">
    <name type="scientific">Polytolypa hystricis (strain UAMH7299)</name>
    <dbReference type="NCBI Taxonomy" id="1447883"/>
    <lineage>
        <taxon>Eukaryota</taxon>
        <taxon>Fungi</taxon>
        <taxon>Dikarya</taxon>
        <taxon>Ascomycota</taxon>
        <taxon>Pezizomycotina</taxon>
        <taxon>Eurotiomycetes</taxon>
        <taxon>Eurotiomycetidae</taxon>
        <taxon>Onygenales</taxon>
        <taxon>Onygenales incertae sedis</taxon>
        <taxon>Polytolypa</taxon>
    </lineage>
</organism>
<comment type="caution">
    <text evidence="2">The sequence shown here is derived from an EMBL/GenBank/DDBJ whole genome shotgun (WGS) entry which is preliminary data.</text>
</comment>
<name>A0A2B7XUF0_POLH7</name>
<accession>A0A2B7XUF0</accession>
<keyword evidence="3" id="KW-1185">Reference proteome</keyword>
<dbReference type="Proteomes" id="UP000224634">
    <property type="component" value="Unassembled WGS sequence"/>
</dbReference>
<feature type="region of interest" description="Disordered" evidence="1">
    <location>
        <begin position="64"/>
        <end position="98"/>
    </location>
</feature>
<sequence length="145" mass="15888">MADEARIHQAVDSPQAQRWNHHADNEAPGPLILLIPTPRFSTIDIEVKNSPIISKLLMASNEDGRTSAMENLPAAQNGKPADADGANTPSPTQSASVEQNEVIQETLAAIAQNYGIKMPKKVNFDLLKPQASMYDREKVIAYRLQ</sequence>
<dbReference type="EMBL" id="PDNA01000120">
    <property type="protein sequence ID" value="PGH12262.1"/>
    <property type="molecule type" value="Genomic_DNA"/>
</dbReference>